<reference evidence="1 2" key="1">
    <citation type="journal article" date="2023" name="BMC Biol.">
        <title>The compact genome of the sponge Oopsacas minuta (Hexactinellida) is lacking key metazoan core genes.</title>
        <authorList>
            <person name="Santini S."/>
            <person name="Schenkelaars Q."/>
            <person name="Jourda C."/>
            <person name="Duchesne M."/>
            <person name="Belahbib H."/>
            <person name="Rocher C."/>
            <person name="Selva M."/>
            <person name="Riesgo A."/>
            <person name="Vervoort M."/>
            <person name="Leys S.P."/>
            <person name="Kodjabachian L."/>
            <person name="Le Bivic A."/>
            <person name="Borchiellini C."/>
            <person name="Claverie J.M."/>
            <person name="Renard E."/>
        </authorList>
    </citation>
    <scope>NUCLEOTIDE SEQUENCE [LARGE SCALE GENOMIC DNA]</scope>
    <source>
        <strain evidence="1">SPO-2</strain>
    </source>
</reference>
<keyword evidence="2" id="KW-1185">Reference proteome</keyword>
<comment type="caution">
    <text evidence="1">The sequence shown here is derived from an EMBL/GenBank/DDBJ whole genome shotgun (WGS) entry which is preliminary data.</text>
</comment>
<accession>A0AAV7KCV2</accession>
<evidence type="ECO:0000313" key="1">
    <source>
        <dbReference type="EMBL" id="KAI6658906.1"/>
    </source>
</evidence>
<protein>
    <recommendedName>
        <fullName evidence="3">Transposase Tc1-like domain-containing protein</fullName>
    </recommendedName>
</protein>
<organism evidence="1 2">
    <name type="scientific">Oopsacas minuta</name>
    <dbReference type="NCBI Taxonomy" id="111878"/>
    <lineage>
        <taxon>Eukaryota</taxon>
        <taxon>Metazoa</taxon>
        <taxon>Porifera</taxon>
        <taxon>Hexactinellida</taxon>
        <taxon>Hexasterophora</taxon>
        <taxon>Lyssacinosida</taxon>
        <taxon>Leucopsacidae</taxon>
        <taxon>Oopsacas</taxon>
    </lineage>
</organism>
<dbReference type="EMBL" id="JAKMXF010000072">
    <property type="protein sequence ID" value="KAI6658906.1"/>
    <property type="molecule type" value="Genomic_DNA"/>
</dbReference>
<proteinExistence type="predicted"/>
<name>A0AAV7KCV2_9METZ</name>
<evidence type="ECO:0000313" key="2">
    <source>
        <dbReference type="Proteomes" id="UP001165289"/>
    </source>
</evidence>
<gene>
    <name evidence="1" type="ORF">LOD99_10899</name>
</gene>
<dbReference type="AlphaFoldDB" id="A0AAV7KCV2"/>
<dbReference type="Proteomes" id="UP001165289">
    <property type="component" value="Unassembled WGS sequence"/>
</dbReference>
<evidence type="ECO:0008006" key="3">
    <source>
        <dbReference type="Google" id="ProtNLM"/>
    </source>
</evidence>
<sequence>MLKPGIEHKIVASRLGVGLKSIQRWWHNEIPGKYQNSELRPGRIPKMKKVCKIVISKSLGKSEKLTRKLARILNGKGYSVSQSSIYHYLTNSLGVKSFKRPKIPRLTQEMKDKRLPFAKDHINYTIVNWIKVF</sequence>